<dbReference type="GO" id="GO:0051539">
    <property type="term" value="F:4 iron, 4 sulfur cluster binding"/>
    <property type="evidence" value="ECO:0007669"/>
    <property type="project" value="UniProtKB-KW"/>
</dbReference>
<keyword evidence="6" id="KW-0378">Hydrolase</keyword>
<dbReference type="GO" id="GO:0140078">
    <property type="term" value="F:class I DNA-(apurinic or apyrimidinic site) endonuclease activity"/>
    <property type="evidence" value="ECO:0007669"/>
    <property type="project" value="UniProtKB-EC"/>
</dbReference>
<dbReference type="AlphaFoldDB" id="D3UH74"/>
<protein>
    <submittedName>
        <fullName evidence="6">Putative endonuclease III</fullName>
        <ecNumber evidence="6">4.2.99.18</ecNumber>
    </submittedName>
</protein>
<dbReference type="GO" id="GO:0046872">
    <property type="term" value="F:metal ion binding"/>
    <property type="evidence" value="ECO:0007669"/>
    <property type="project" value="UniProtKB-KW"/>
</dbReference>
<gene>
    <name evidence="6" type="ordered locus">HMU05850</name>
</gene>
<reference evidence="6 7" key="1">
    <citation type="journal article" date="2010" name="BMC Genomics">
        <title>Comparative genomics and proteomics of Helicobacter mustelae, an ulcerogenic and carcinogenic gastric pathogen.</title>
        <authorList>
            <person name="O'Toole P.W."/>
            <person name="Snelling W.J."/>
            <person name="Canchaya C."/>
            <person name="Forde B.M."/>
            <person name="Hardie K.R."/>
            <person name="Josenhans C."/>
            <person name="Graham R.L.J."/>
            <person name="McMullan G."/>
            <person name="Parkhill J."/>
            <person name="Belda E."/>
            <person name="Bentley S.D."/>
        </authorList>
    </citation>
    <scope>NUCLEOTIDE SEQUENCE [LARGE SCALE GENOMIC DNA]</scope>
    <source>
        <strain evidence="7">ATCC 43772 / LMG 18044 / NCTC 12198 / 12198</strain>
    </source>
</reference>
<accession>D3UH74</accession>
<dbReference type="NCBIfam" id="NF010494">
    <property type="entry name" value="PRK13913.1"/>
    <property type="match status" value="1"/>
</dbReference>
<keyword evidence="4" id="KW-0411">Iron-sulfur</keyword>
<dbReference type="KEGG" id="hms:HMU05850"/>
<evidence type="ECO:0000259" key="5">
    <source>
        <dbReference type="SMART" id="SM00478"/>
    </source>
</evidence>
<dbReference type="Gene3D" id="1.10.1670.10">
    <property type="entry name" value="Helix-hairpin-Helix base-excision DNA repair enzymes (C-terminal)"/>
    <property type="match status" value="1"/>
</dbReference>
<evidence type="ECO:0000313" key="7">
    <source>
        <dbReference type="Proteomes" id="UP000001522"/>
    </source>
</evidence>
<dbReference type="EC" id="4.2.99.18" evidence="6"/>
<evidence type="ECO:0000256" key="4">
    <source>
        <dbReference type="ARBA" id="ARBA00023014"/>
    </source>
</evidence>
<evidence type="ECO:0000256" key="3">
    <source>
        <dbReference type="ARBA" id="ARBA00023004"/>
    </source>
</evidence>
<proteinExistence type="predicted"/>
<dbReference type="RefSeq" id="WP_013022930.1">
    <property type="nucleotide sequence ID" value="NC_013949.1"/>
</dbReference>
<dbReference type="InterPro" id="IPR003265">
    <property type="entry name" value="HhH-GPD_domain"/>
</dbReference>
<dbReference type="InterPro" id="IPR023170">
    <property type="entry name" value="HhH_base_excis_C"/>
</dbReference>
<evidence type="ECO:0000256" key="1">
    <source>
        <dbReference type="ARBA" id="ARBA00022485"/>
    </source>
</evidence>
<dbReference type="eggNOG" id="COG2231">
    <property type="taxonomic scope" value="Bacteria"/>
</dbReference>
<dbReference type="EMBL" id="FN555004">
    <property type="protein sequence ID" value="CBG39846.1"/>
    <property type="molecule type" value="Genomic_DNA"/>
</dbReference>
<dbReference type="CDD" id="cd00056">
    <property type="entry name" value="ENDO3c"/>
    <property type="match status" value="1"/>
</dbReference>
<dbReference type="GO" id="GO:0006284">
    <property type="term" value="P:base-excision repair"/>
    <property type="evidence" value="ECO:0007669"/>
    <property type="project" value="InterPro"/>
</dbReference>
<dbReference type="Pfam" id="PF00730">
    <property type="entry name" value="HhH-GPD"/>
    <property type="match status" value="1"/>
</dbReference>
<feature type="domain" description="HhH-GPD" evidence="5">
    <location>
        <begin position="44"/>
        <end position="213"/>
    </location>
</feature>
<dbReference type="SUPFAM" id="SSF48150">
    <property type="entry name" value="DNA-glycosylase"/>
    <property type="match status" value="1"/>
</dbReference>
<dbReference type="PANTHER" id="PTHR10359:SF19">
    <property type="entry name" value="DNA REPAIR GLYCOSYLASE MJ1434-RELATED"/>
    <property type="match status" value="1"/>
</dbReference>
<dbReference type="PANTHER" id="PTHR10359">
    <property type="entry name" value="A/G-SPECIFIC ADENINE GLYCOSYLASE/ENDONUCLEASE III"/>
    <property type="match status" value="1"/>
</dbReference>
<name>D3UH74_HELM1</name>
<keyword evidence="1" id="KW-0004">4Fe-4S</keyword>
<dbReference type="PIRSF" id="PIRSF001435">
    <property type="entry name" value="Nth"/>
    <property type="match status" value="1"/>
</dbReference>
<dbReference type="Proteomes" id="UP000001522">
    <property type="component" value="Chromosome"/>
</dbReference>
<dbReference type="STRING" id="679897.HMU05850"/>
<dbReference type="HOGENOM" id="CLU_012862_6_0_7"/>
<sequence length="218" mass="25463">MGFFLFQSSYELFIALEKMNLLEDLPPYWWPNAHSFEVVVGAILTQNTKWENVERVLENLKRANILLDDNEKSLKNFASSDALLIASHIIPSGFFRQKSVRLVMLAGKILEFFGSFGNFCENVDREWLLEQKGIGKESADSILNYACNRPVMVVDRYTQRLVSAQGYEFEDYDCLQEWLQDGIESHFSKMQKYQDLSQIYSQFHGMIVEFSKRKLELR</sequence>
<keyword evidence="3" id="KW-0408">Iron</keyword>
<keyword evidence="7" id="KW-1185">Reference proteome</keyword>
<evidence type="ECO:0000313" key="6">
    <source>
        <dbReference type="EMBL" id="CBG39846.1"/>
    </source>
</evidence>
<keyword evidence="6" id="KW-0540">Nuclease</keyword>
<dbReference type="InterPro" id="IPR011257">
    <property type="entry name" value="DNA_glycosylase"/>
</dbReference>
<keyword evidence="6" id="KW-0255">Endonuclease</keyword>
<keyword evidence="6" id="KW-0456">Lyase</keyword>
<keyword evidence="2" id="KW-0479">Metal-binding</keyword>
<dbReference type="Gene3D" id="1.10.340.30">
    <property type="entry name" value="Hypothetical protein, domain 2"/>
    <property type="match status" value="1"/>
</dbReference>
<evidence type="ECO:0000256" key="2">
    <source>
        <dbReference type="ARBA" id="ARBA00022723"/>
    </source>
</evidence>
<dbReference type="SMART" id="SM00478">
    <property type="entry name" value="ENDO3c"/>
    <property type="match status" value="1"/>
</dbReference>
<organism evidence="6 7">
    <name type="scientific">Helicobacter mustelae (strain ATCC 43772 / CCUG 25715 / CIP 103759 / LMG 18044 / NCTC 12198 / R85-136P)</name>
    <name type="common">Campylobacter mustelae</name>
    <dbReference type="NCBI Taxonomy" id="679897"/>
    <lineage>
        <taxon>Bacteria</taxon>
        <taxon>Pseudomonadati</taxon>
        <taxon>Campylobacterota</taxon>
        <taxon>Epsilonproteobacteria</taxon>
        <taxon>Campylobacterales</taxon>
        <taxon>Helicobacteraceae</taxon>
        <taxon>Helicobacter</taxon>
    </lineage>
</organism>